<evidence type="ECO:0000313" key="1">
    <source>
        <dbReference type="EMBL" id="TLP72880.1"/>
    </source>
</evidence>
<dbReference type="Proteomes" id="UP000306544">
    <property type="component" value="Unassembled WGS sequence"/>
</dbReference>
<keyword evidence="2" id="KW-1185">Reference proteome</keyword>
<organism evidence="1 2">
    <name type="scientific">Nesterenkonia sphaerica</name>
    <dbReference type="NCBI Taxonomy" id="1804988"/>
    <lineage>
        <taxon>Bacteria</taxon>
        <taxon>Bacillati</taxon>
        <taxon>Actinomycetota</taxon>
        <taxon>Actinomycetes</taxon>
        <taxon>Micrococcales</taxon>
        <taxon>Micrococcaceae</taxon>
        <taxon>Nesterenkonia</taxon>
    </lineage>
</organism>
<dbReference type="RefSeq" id="WP_138170971.1">
    <property type="nucleotide sequence ID" value="NZ_VAWA01000018.1"/>
</dbReference>
<reference evidence="1 2" key="1">
    <citation type="submission" date="2019-05" db="EMBL/GenBank/DDBJ databases">
        <title>Nesterenkonia sp. GY239, isolated from the Southern Atlantic Ocean.</title>
        <authorList>
            <person name="Zhang G."/>
        </authorList>
    </citation>
    <scope>NUCLEOTIDE SEQUENCE [LARGE SCALE GENOMIC DNA]</scope>
    <source>
        <strain evidence="1 2">GY239</strain>
    </source>
</reference>
<sequence>MIHIDEIQNISNEDVLSQLLTALGDALTHEELVTAPGQVQFEQALPLAVYVTGLPEFSDMAGARKGATFARRFQTTTLAPLDDDDLFTALQPFVTNGWEVTGGETGEQRIYMEQSAQRAIVELAGGEPFLFQLPGERAWYADTSNVITAEHVKTGWRDALAEAEGHAQRILERLPERERQFVEAMAELGPEDRKLTTLAQHMGYTKGTEAGALAQRLDRQRGIINRGTRYSFHHRAVEAYLTTDWPDIS</sequence>
<name>A0A5R9A2W8_9MICC</name>
<gene>
    <name evidence="1" type="ORF">FEF27_11185</name>
</gene>
<dbReference type="AlphaFoldDB" id="A0A5R9A2W8"/>
<accession>A0A5R9A2W8</accession>
<dbReference type="EMBL" id="VAWA01000018">
    <property type="protein sequence ID" value="TLP72880.1"/>
    <property type="molecule type" value="Genomic_DNA"/>
</dbReference>
<protein>
    <submittedName>
        <fullName evidence="1">Uncharacterized protein</fullName>
    </submittedName>
</protein>
<proteinExistence type="predicted"/>
<evidence type="ECO:0000313" key="2">
    <source>
        <dbReference type="Proteomes" id="UP000306544"/>
    </source>
</evidence>
<dbReference type="OrthoDB" id="2020141at2"/>
<comment type="caution">
    <text evidence="1">The sequence shown here is derived from an EMBL/GenBank/DDBJ whole genome shotgun (WGS) entry which is preliminary data.</text>
</comment>